<dbReference type="EMBL" id="KZ826320">
    <property type="protein sequence ID" value="PYI10687.1"/>
    <property type="molecule type" value="Genomic_DNA"/>
</dbReference>
<proteinExistence type="predicted"/>
<gene>
    <name evidence="1" type="ORF">BO78DRAFT_403753</name>
</gene>
<dbReference type="Proteomes" id="UP000248423">
    <property type="component" value="Unassembled WGS sequence"/>
</dbReference>
<keyword evidence="2" id="KW-1185">Reference proteome</keyword>
<sequence>MAPKGLTAKEVVQRPIPALAVGVNYTRSSALHPILFVGALAPWPDFEVSVRQTIESFRWYRRVVQHEQRSGYIPPWNVTIEHTRVGDEGEVQGRFNQHVSQLGSAVFRSQEIDLVLGDFRATTAAYRRVPDVAAATTSSGQLRFVGELKTPWVHDHKLAEALGGGNERHVRHIFGQIARYMQETRLKYGFISNYEETIFLRQVLDPAGHWELQYSKDGGHVAPNNLDWVEPLD</sequence>
<evidence type="ECO:0000313" key="2">
    <source>
        <dbReference type="Proteomes" id="UP000248423"/>
    </source>
</evidence>
<evidence type="ECO:0000313" key="1">
    <source>
        <dbReference type="EMBL" id="PYI10687.1"/>
    </source>
</evidence>
<name>A0A319EK91_ASPSB</name>
<accession>A0A319EK91</accession>
<organism evidence="1 2">
    <name type="scientific">Aspergillus sclerotiicarbonarius (strain CBS 121057 / IBT 28362)</name>
    <dbReference type="NCBI Taxonomy" id="1448318"/>
    <lineage>
        <taxon>Eukaryota</taxon>
        <taxon>Fungi</taxon>
        <taxon>Dikarya</taxon>
        <taxon>Ascomycota</taxon>
        <taxon>Pezizomycotina</taxon>
        <taxon>Eurotiomycetes</taxon>
        <taxon>Eurotiomycetidae</taxon>
        <taxon>Eurotiales</taxon>
        <taxon>Aspergillaceae</taxon>
        <taxon>Aspergillus</taxon>
        <taxon>Aspergillus subgen. Circumdati</taxon>
    </lineage>
</organism>
<dbReference type="AlphaFoldDB" id="A0A319EK91"/>
<reference evidence="1 2" key="1">
    <citation type="submission" date="2018-02" db="EMBL/GenBank/DDBJ databases">
        <title>The genomes of Aspergillus section Nigri reveals drivers in fungal speciation.</title>
        <authorList>
            <consortium name="DOE Joint Genome Institute"/>
            <person name="Vesth T.C."/>
            <person name="Nybo J."/>
            <person name="Theobald S."/>
            <person name="Brandl J."/>
            <person name="Frisvad J.C."/>
            <person name="Nielsen K.F."/>
            <person name="Lyhne E.K."/>
            <person name="Kogle M.E."/>
            <person name="Kuo A."/>
            <person name="Riley R."/>
            <person name="Clum A."/>
            <person name="Nolan M."/>
            <person name="Lipzen A."/>
            <person name="Salamov A."/>
            <person name="Henrissat B."/>
            <person name="Wiebenga A."/>
            <person name="De vries R.P."/>
            <person name="Grigoriev I.V."/>
            <person name="Mortensen U.H."/>
            <person name="Andersen M.R."/>
            <person name="Baker S.E."/>
        </authorList>
    </citation>
    <scope>NUCLEOTIDE SEQUENCE [LARGE SCALE GENOMIC DNA]</scope>
    <source>
        <strain evidence="1 2">CBS 121057</strain>
    </source>
</reference>
<dbReference type="OrthoDB" id="3796275at2759"/>
<dbReference type="VEuPathDB" id="FungiDB:BO78DRAFT_403753"/>
<protein>
    <submittedName>
        <fullName evidence="1">Uncharacterized protein</fullName>
    </submittedName>
</protein>